<dbReference type="OrthoDB" id="1203011at2"/>
<keyword evidence="2" id="KW-1185">Reference proteome</keyword>
<evidence type="ECO:0000313" key="2">
    <source>
        <dbReference type="Proteomes" id="UP000238882"/>
    </source>
</evidence>
<sequence length="67" mass="7668">MKQSDLSAVEQSVLNAVKEEHLPSYEILKKVDNISMILSLYNILDKLATKGVLKSYIKQNIRYHYAA</sequence>
<proteinExistence type="predicted"/>
<name>A0A2S7WL46_9FLAO</name>
<accession>A0A2S7WL46</accession>
<gene>
    <name evidence="1" type="ORF">BTO18_03605</name>
</gene>
<evidence type="ECO:0008006" key="3">
    <source>
        <dbReference type="Google" id="ProtNLM"/>
    </source>
</evidence>
<comment type="caution">
    <text evidence="1">The sequence shown here is derived from an EMBL/GenBank/DDBJ whole genome shotgun (WGS) entry which is preliminary data.</text>
</comment>
<dbReference type="EMBL" id="MSCN01000001">
    <property type="protein sequence ID" value="PQJ78330.1"/>
    <property type="molecule type" value="Genomic_DNA"/>
</dbReference>
<dbReference type="Proteomes" id="UP000238882">
    <property type="component" value="Unassembled WGS sequence"/>
</dbReference>
<reference evidence="1 2" key="1">
    <citation type="submission" date="2016-12" db="EMBL/GenBank/DDBJ databases">
        <title>Trade-off between light-utilization and light-protection in marine flavobacteria.</title>
        <authorList>
            <person name="Kumagai Y."/>
            <person name="Yoshizawa S."/>
            <person name="Kogure K."/>
            <person name="Iwasaki W."/>
        </authorList>
    </citation>
    <scope>NUCLEOTIDE SEQUENCE [LARGE SCALE GENOMIC DNA]</scope>
    <source>
        <strain evidence="1 2">NBRC 108759</strain>
    </source>
</reference>
<evidence type="ECO:0000313" key="1">
    <source>
        <dbReference type="EMBL" id="PQJ78330.1"/>
    </source>
</evidence>
<organism evidence="1 2">
    <name type="scientific">Polaribacter porphyrae</name>
    <dbReference type="NCBI Taxonomy" id="1137780"/>
    <lineage>
        <taxon>Bacteria</taxon>
        <taxon>Pseudomonadati</taxon>
        <taxon>Bacteroidota</taxon>
        <taxon>Flavobacteriia</taxon>
        <taxon>Flavobacteriales</taxon>
        <taxon>Flavobacteriaceae</taxon>
    </lineage>
</organism>
<dbReference type="AlphaFoldDB" id="A0A2S7WL46"/>
<dbReference type="RefSeq" id="WP_105014914.1">
    <property type="nucleotide sequence ID" value="NZ_MSCN01000001.1"/>
</dbReference>
<protein>
    <recommendedName>
        <fullName evidence="3">Transcriptional regulator</fullName>
    </recommendedName>
</protein>